<dbReference type="Pfam" id="PF12895">
    <property type="entry name" value="ANAPC3"/>
    <property type="match status" value="1"/>
</dbReference>
<dbReference type="SUPFAM" id="SSF48452">
    <property type="entry name" value="TPR-like"/>
    <property type="match status" value="2"/>
</dbReference>
<dbReference type="PANTHER" id="PTHR14781">
    <property type="entry name" value="INTRAFLAGELLAR TRANSPORT PROTEIN 56"/>
    <property type="match status" value="1"/>
</dbReference>
<evidence type="ECO:0000313" key="7">
    <source>
        <dbReference type="EMBL" id="CAI9944130.1"/>
    </source>
</evidence>
<evidence type="ECO:0000256" key="3">
    <source>
        <dbReference type="ARBA" id="ARBA00019387"/>
    </source>
</evidence>
<reference evidence="7" key="1">
    <citation type="submission" date="2023-06" db="EMBL/GenBank/DDBJ databases">
        <authorList>
            <person name="Kurt Z."/>
        </authorList>
    </citation>
    <scope>NUCLEOTIDE SEQUENCE</scope>
</reference>
<gene>
    <name evidence="9" type="ORF">HINF_LOCUS27029</name>
    <name evidence="7" type="ORF">HINF_LOCUS31775</name>
    <name evidence="8" type="ORF">HINF_LOCUS42328</name>
    <name evidence="10" type="ORF">HINF_LOCUS53590</name>
</gene>
<dbReference type="GO" id="GO:0030992">
    <property type="term" value="C:intraciliary transport particle B"/>
    <property type="evidence" value="ECO:0007669"/>
    <property type="project" value="TreeGrafter"/>
</dbReference>
<dbReference type="GO" id="GO:0120170">
    <property type="term" value="F:intraciliary transport particle B binding"/>
    <property type="evidence" value="ECO:0007669"/>
    <property type="project" value="TreeGrafter"/>
</dbReference>
<proteinExistence type="inferred from homology"/>
<dbReference type="GO" id="GO:0035720">
    <property type="term" value="P:intraciliary anterograde transport"/>
    <property type="evidence" value="ECO:0007669"/>
    <property type="project" value="TreeGrafter"/>
</dbReference>
<dbReference type="GO" id="GO:0097546">
    <property type="term" value="C:ciliary base"/>
    <property type="evidence" value="ECO:0007669"/>
    <property type="project" value="TreeGrafter"/>
</dbReference>
<dbReference type="InterPro" id="IPR019734">
    <property type="entry name" value="TPR_rpt"/>
</dbReference>
<evidence type="ECO:0000313" key="9">
    <source>
        <dbReference type="EMBL" id="CAL6019603.1"/>
    </source>
</evidence>
<dbReference type="AlphaFoldDB" id="A0AA86PPT9"/>
<dbReference type="EMBL" id="CATOUU010000721">
    <property type="protein sequence ID" value="CAI9944130.1"/>
    <property type="molecule type" value="Genomic_DNA"/>
</dbReference>
<dbReference type="GO" id="GO:0035735">
    <property type="term" value="P:intraciliary transport involved in cilium assembly"/>
    <property type="evidence" value="ECO:0007669"/>
    <property type="project" value="TreeGrafter"/>
</dbReference>
<evidence type="ECO:0000313" key="8">
    <source>
        <dbReference type="EMBL" id="CAI9954683.1"/>
    </source>
</evidence>
<evidence type="ECO:0000313" key="11">
    <source>
        <dbReference type="Proteomes" id="UP001642409"/>
    </source>
</evidence>
<name>A0AA86PPT9_9EUKA</name>
<dbReference type="GO" id="GO:0036064">
    <property type="term" value="C:ciliary basal body"/>
    <property type="evidence" value="ECO:0007669"/>
    <property type="project" value="TreeGrafter"/>
</dbReference>
<dbReference type="SMART" id="SM00028">
    <property type="entry name" value="TPR"/>
    <property type="match status" value="3"/>
</dbReference>
<sequence>MSVISAKIQQAFEKQKQLDAENEKNAIPTLMQFIERRDFVGAITLLNFQKKTNTVPTGIHADLWLAYCYFHNGQHDLAHKIYVELNKQEPPPQDHAQLELYQSICLLYMGKVNEARQIATKLQSTPTQNRLLFHCCARQLDEDSLQQYHQKLQNKTPDQMALAAVHYIRTHYNQALECYEEVLAAQPEYYAIYLNMALCYYKLGEYERCEEQLNTYREHAEDSFSALNLMAAVKFKQGKLKEAGALLDQMKNDKIIEDLPLYKHNKCLYQGMNAATHILATLTGQVPEARGNLVRLYIEKKMYKEAYTLLQNFEPAVSSEYCLRAAAFAYYGQHVTDMNALTYARAAYATVGQSDADKDTLLGRRSMAAAFFLDGEFDDASLYYESIEDIAKESEEQFDLNYGLTLAAIGKDDKALELLARQINSAYFTVIHRHWLARLFIRAKKAKMAMELYAKSERNNPRTMQLLRIIAHECFGAGEYQLAADAVKILLKDDAGNNELIQEYKTIYRAAMAGATLKLRGKKVAPPKMAFEDQ</sequence>
<comment type="subcellular location">
    <subcellularLocation>
        <location evidence="1">Cell projection</location>
        <location evidence="1">Cilium</location>
    </subcellularLocation>
</comment>
<keyword evidence="6" id="KW-0966">Cell projection</keyword>
<keyword evidence="11" id="KW-1185">Reference proteome</keyword>
<dbReference type="EMBL" id="CATOUU010000850">
    <property type="protein sequence ID" value="CAI9954683.1"/>
    <property type="molecule type" value="Genomic_DNA"/>
</dbReference>
<dbReference type="EMBL" id="CAXDID020000083">
    <property type="protein sequence ID" value="CAL6019603.1"/>
    <property type="molecule type" value="Genomic_DNA"/>
</dbReference>
<evidence type="ECO:0000313" key="10">
    <source>
        <dbReference type="EMBL" id="CAL6068623.1"/>
    </source>
</evidence>
<evidence type="ECO:0000256" key="2">
    <source>
        <dbReference type="ARBA" id="ARBA00007834"/>
    </source>
</evidence>
<comment type="caution">
    <text evidence="7">The sequence shown here is derived from an EMBL/GenBank/DDBJ whole genome shotgun (WGS) entry which is preliminary data.</text>
</comment>
<dbReference type="EMBL" id="CAXDID020000274">
    <property type="protein sequence ID" value="CAL6068623.1"/>
    <property type="molecule type" value="Genomic_DNA"/>
</dbReference>
<dbReference type="PANTHER" id="PTHR14781:SF0">
    <property type="entry name" value="INTRAFLAGELLAR TRANSPORT PROTEIN 56"/>
    <property type="match status" value="1"/>
</dbReference>
<evidence type="ECO:0000256" key="5">
    <source>
        <dbReference type="ARBA" id="ARBA00022803"/>
    </source>
</evidence>
<keyword evidence="5" id="KW-0802">TPR repeat</keyword>
<keyword evidence="4" id="KW-0677">Repeat</keyword>
<protein>
    <recommendedName>
        <fullName evidence="3">Intraflagellar transport protein 56</fullName>
    </recommendedName>
</protein>
<dbReference type="InterPro" id="IPR030511">
    <property type="entry name" value="TTC26"/>
</dbReference>
<dbReference type="Gene3D" id="1.25.40.10">
    <property type="entry name" value="Tetratricopeptide repeat domain"/>
    <property type="match status" value="3"/>
</dbReference>
<dbReference type="Proteomes" id="UP001642409">
    <property type="component" value="Unassembled WGS sequence"/>
</dbReference>
<dbReference type="InterPro" id="IPR011990">
    <property type="entry name" value="TPR-like_helical_dom_sf"/>
</dbReference>
<evidence type="ECO:0000256" key="6">
    <source>
        <dbReference type="ARBA" id="ARBA00023273"/>
    </source>
</evidence>
<reference evidence="9 11" key="2">
    <citation type="submission" date="2024-07" db="EMBL/GenBank/DDBJ databases">
        <authorList>
            <person name="Akdeniz Z."/>
        </authorList>
    </citation>
    <scope>NUCLEOTIDE SEQUENCE [LARGE SCALE GENOMIC DNA]</scope>
</reference>
<organism evidence="7">
    <name type="scientific">Hexamita inflata</name>
    <dbReference type="NCBI Taxonomy" id="28002"/>
    <lineage>
        <taxon>Eukaryota</taxon>
        <taxon>Metamonada</taxon>
        <taxon>Diplomonadida</taxon>
        <taxon>Hexamitidae</taxon>
        <taxon>Hexamitinae</taxon>
        <taxon>Hexamita</taxon>
    </lineage>
</organism>
<evidence type="ECO:0000256" key="1">
    <source>
        <dbReference type="ARBA" id="ARBA00004138"/>
    </source>
</evidence>
<accession>A0AA86PPT9</accession>
<evidence type="ECO:0000256" key="4">
    <source>
        <dbReference type="ARBA" id="ARBA00022737"/>
    </source>
</evidence>
<comment type="similarity">
    <text evidence="2">Belongs to the IFT56 family.</text>
</comment>